<dbReference type="InterPro" id="IPR032861">
    <property type="entry name" value="TAXi_N"/>
</dbReference>
<protein>
    <submittedName>
        <fullName evidence="4">Aspartic peptidase</fullName>
    </submittedName>
</protein>
<dbReference type="OrthoDB" id="2747330at2759"/>
<dbReference type="STRING" id="3476.A0A2P5DIR7"/>
<feature type="active site" evidence="2">
    <location>
        <position position="89"/>
    </location>
</feature>
<dbReference type="FunFam" id="2.40.70.10:FF:000049">
    <property type="entry name" value="Aspartyl protease AED1"/>
    <property type="match status" value="1"/>
</dbReference>
<dbReference type="InterPro" id="IPR032799">
    <property type="entry name" value="TAXi_C"/>
</dbReference>
<dbReference type="InterPro" id="IPR001461">
    <property type="entry name" value="Aspartic_peptidase_A1"/>
</dbReference>
<sequence length="416" mass="45552">MSPADVAKLILERDQYRVNSIQSSVLLKRKKKKNADHAGSSLWSIADHHSTAAASTLPAYTSAKTIDAGNYVVQVGIGSPKAEVSLAFDTLSSLTWTQCQPCAGRCYKQSEPIFEPTESFTYANISCSSQVCSDVERTTGRSSKCDISTCVYSMSYADQVFSAGYLARERLTLSSDVFNSFLLGCGQSNGGFTEGLSGVLGLGRDKLSIVSQTARKYESIFSYCLPSTTSLTGFLSFGVTNVKRLRNVVKFTPLISDTRFYGVDMTGISVGGRDLQISRSVFLRSGGMAIDPVAAITRLPPRAYELLRSEFRQALSSVYPEARGTSLLDTCFDLRRYRGNTVPKIRFYFDGNVEVELDFSAMFFFVNNDASRACLAFAATDRYTDFAIFGNMQQRTLEVVFDVPGERVGFGASGCK</sequence>
<dbReference type="PROSITE" id="PS51767">
    <property type="entry name" value="PEPTIDASE_A1"/>
    <property type="match status" value="1"/>
</dbReference>
<dbReference type="Proteomes" id="UP000237105">
    <property type="component" value="Unassembled WGS sequence"/>
</dbReference>
<keyword evidence="5" id="KW-1185">Reference proteome</keyword>
<dbReference type="InterPro" id="IPR033121">
    <property type="entry name" value="PEPTIDASE_A1"/>
</dbReference>
<evidence type="ECO:0000313" key="5">
    <source>
        <dbReference type="Proteomes" id="UP000237105"/>
    </source>
</evidence>
<dbReference type="Gene3D" id="2.40.70.10">
    <property type="entry name" value="Acid Proteases"/>
    <property type="match status" value="2"/>
</dbReference>
<comment type="similarity">
    <text evidence="1">Belongs to the peptidase A1 family.</text>
</comment>
<dbReference type="PANTHER" id="PTHR13683:SF750">
    <property type="entry name" value="ASPARTYL PROTEASE AED1"/>
    <property type="match status" value="1"/>
</dbReference>
<dbReference type="AlphaFoldDB" id="A0A2P5DIR7"/>
<dbReference type="InterPro" id="IPR021109">
    <property type="entry name" value="Peptidase_aspartic_dom_sf"/>
</dbReference>
<dbReference type="FunFam" id="2.40.70.10:FF:000031">
    <property type="entry name" value="Aspartyl protease AED1"/>
    <property type="match status" value="1"/>
</dbReference>
<comment type="caution">
    <text evidence="4">The sequence shown here is derived from an EMBL/GenBank/DDBJ whole genome shotgun (WGS) entry which is preliminary data.</text>
</comment>
<evidence type="ECO:0000313" key="4">
    <source>
        <dbReference type="EMBL" id="PON73173.1"/>
    </source>
</evidence>
<evidence type="ECO:0000259" key="3">
    <source>
        <dbReference type="PROSITE" id="PS51767"/>
    </source>
</evidence>
<proteinExistence type="inferred from homology"/>
<dbReference type="Pfam" id="PF14541">
    <property type="entry name" value="TAXi_C"/>
    <property type="match status" value="1"/>
</dbReference>
<dbReference type="GO" id="GO:0006508">
    <property type="term" value="P:proteolysis"/>
    <property type="evidence" value="ECO:0007669"/>
    <property type="project" value="InterPro"/>
</dbReference>
<feature type="domain" description="Peptidase A1" evidence="3">
    <location>
        <begin position="71"/>
        <end position="411"/>
    </location>
</feature>
<dbReference type="EMBL" id="JXTB01000035">
    <property type="protein sequence ID" value="PON73173.1"/>
    <property type="molecule type" value="Genomic_DNA"/>
</dbReference>
<evidence type="ECO:0000256" key="1">
    <source>
        <dbReference type="ARBA" id="ARBA00007447"/>
    </source>
</evidence>
<dbReference type="GO" id="GO:0004190">
    <property type="term" value="F:aspartic-type endopeptidase activity"/>
    <property type="evidence" value="ECO:0007669"/>
    <property type="project" value="InterPro"/>
</dbReference>
<name>A0A2P5DIR7_PARAD</name>
<accession>A0A2P5DIR7</accession>
<organism evidence="4 5">
    <name type="scientific">Parasponia andersonii</name>
    <name type="common">Sponia andersonii</name>
    <dbReference type="NCBI Taxonomy" id="3476"/>
    <lineage>
        <taxon>Eukaryota</taxon>
        <taxon>Viridiplantae</taxon>
        <taxon>Streptophyta</taxon>
        <taxon>Embryophyta</taxon>
        <taxon>Tracheophyta</taxon>
        <taxon>Spermatophyta</taxon>
        <taxon>Magnoliopsida</taxon>
        <taxon>eudicotyledons</taxon>
        <taxon>Gunneridae</taxon>
        <taxon>Pentapetalae</taxon>
        <taxon>rosids</taxon>
        <taxon>fabids</taxon>
        <taxon>Rosales</taxon>
        <taxon>Cannabaceae</taxon>
        <taxon>Parasponia</taxon>
    </lineage>
</organism>
<reference evidence="5" key="1">
    <citation type="submission" date="2016-06" db="EMBL/GenBank/DDBJ databases">
        <title>Parallel loss of symbiosis genes in relatives of nitrogen-fixing non-legume Parasponia.</title>
        <authorList>
            <person name="Van Velzen R."/>
            <person name="Holmer R."/>
            <person name="Bu F."/>
            <person name="Rutten L."/>
            <person name="Van Zeijl A."/>
            <person name="Liu W."/>
            <person name="Santuari L."/>
            <person name="Cao Q."/>
            <person name="Sharma T."/>
            <person name="Shen D."/>
            <person name="Roswanjaya Y."/>
            <person name="Wardhani T."/>
            <person name="Kalhor M.S."/>
            <person name="Jansen J."/>
            <person name="Van den Hoogen J."/>
            <person name="Gungor B."/>
            <person name="Hartog M."/>
            <person name="Hontelez J."/>
            <person name="Verver J."/>
            <person name="Yang W.-C."/>
            <person name="Schijlen E."/>
            <person name="Repin R."/>
            <person name="Schilthuizen M."/>
            <person name="Schranz E."/>
            <person name="Heidstra R."/>
            <person name="Miyata K."/>
            <person name="Fedorova E."/>
            <person name="Kohlen W."/>
            <person name="Bisseling T."/>
            <person name="Smit S."/>
            <person name="Geurts R."/>
        </authorList>
    </citation>
    <scope>NUCLEOTIDE SEQUENCE [LARGE SCALE GENOMIC DNA]</scope>
    <source>
        <strain evidence="5">cv. WU1-14</strain>
    </source>
</reference>
<dbReference type="Pfam" id="PF14543">
    <property type="entry name" value="TAXi_N"/>
    <property type="match status" value="1"/>
</dbReference>
<feature type="active site" evidence="2">
    <location>
        <position position="291"/>
    </location>
</feature>
<gene>
    <name evidence="4" type="ORF">PanWU01x14_060140</name>
</gene>
<dbReference type="PANTHER" id="PTHR13683">
    <property type="entry name" value="ASPARTYL PROTEASES"/>
    <property type="match status" value="1"/>
</dbReference>
<dbReference type="SUPFAM" id="SSF50630">
    <property type="entry name" value="Acid proteases"/>
    <property type="match status" value="1"/>
</dbReference>
<evidence type="ECO:0000256" key="2">
    <source>
        <dbReference type="PIRSR" id="PIRSR601461-1"/>
    </source>
</evidence>